<proteinExistence type="inferred from homology"/>
<evidence type="ECO:0000256" key="2">
    <source>
        <dbReference type="ARBA" id="ARBA00022679"/>
    </source>
</evidence>
<dbReference type="OrthoDB" id="9805576at2"/>
<dbReference type="InterPro" id="IPR018485">
    <property type="entry name" value="FGGY_C"/>
</dbReference>
<dbReference type="Pfam" id="PF00370">
    <property type="entry name" value="FGGY_N"/>
    <property type="match status" value="1"/>
</dbReference>
<evidence type="ECO:0000256" key="1">
    <source>
        <dbReference type="ARBA" id="ARBA00009156"/>
    </source>
</evidence>
<dbReference type="InterPro" id="IPR018484">
    <property type="entry name" value="FGGY_N"/>
</dbReference>
<evidence type="ECO:0000259" key="5">
    <source>
        <dbReference type="Pfam" id="PF02782"/>
    </source>
</evidence>
<evidence type="ECO:0000313" key="6">
    <source>
        <dbReference type="EMBL" id="CUP40682.1"/>
    </source>
</evidence>
<keyword evidence="3 6" id="KW-0418">Kinase</keyword>
<comment type="similarity">
    <text evidence="1">Belongs to the FGGY kinase family.</text>
</comment>
<sequence>MGYLLALDAGTSSMRGGIWDHTGVLLWMHQAAYRVRSAQGGRVEQDPRSFLSALEEIAAAAGACCREHGIELAGVGLASQRSSLIAVDENGGALRDAIMWQDKRSEPLCAAVDERYDPYAVCGMRPTPVYTGPKILWLRQNEPDVFMSAYKFLGVHEYLLHRMTGRFVTDESVASRSCMLDLYTRRWSPRLLEAFGAPPEKLCEIVPPGAICGETAPDFTALLGQPRALPVVSAGGDQQCAALGLGVTRACALSINCGTGAYVAAQAQSPVLDPRKDVICNCSALPGAYVLEASTMASGMVYDWFVHAVCQSTDYQSADAGAAASPPGAGGVLALPDLMGRGMPAWDGAARGVFYNIGFHTTRGDLARAVLEGLAAGLCACVELMRAAGVDPAEAVCSGGLSKSPLFVQILADMTGLKIQTPRVCEATLRGVWASSAAAFGWYADMREAAGAPPAQARYRPDGATGAVYKKANEARRLLYDALDTRRLGSLLGSVCG</sequence>
<name>A0A174MW86_9FIRM</name>
<evidence type="ECO:0000256" key="3">
    <source>
        <dbReference type="ARBA" id="ARBA00022777"/>
    </source>
</evidence>
<gene>
    <name evidence="6" type="primary">glpK_1</name>
    <name evidence="6" type="ORF">ERS852551_00692</name>
</gene>
<dbReference type="Gene3D" id="3.30.420.40">
    <property type="match status" value="2"/>
</dbReference>
<dbReference type="EMBL" id="CZBE01000004">
    <property type="protein sequence ID" value="CUP40682.1"/>
    <property type="molecule type" value="Genomic_DNA"/>
</dbReference>
<dbReference type="EC" id="2.7.1.30" evidence="6"/>
<dbReference type="Pfam" id="PF02782">
    <property type="entry name" value="FGGY_C"/>
    <property type="match status" value="1"/>
</dbReference>
<dbReference type="CDD" id="cd07779">
    <property type="entry name" value="ASKHA_NBD_FGGY_YgcE-like"/>
    <property type="match status" value="1"/>
</dbReference>
<evidence type="ECO:0000313" key="7">
    <source>
        <dbReference type="Proteomes" id="UP000095765"/>
    </source>
</evidence>
<dbReference type="InterPro" id="IPR000577">
    <property type="entry name" value="Carb_kinase_FGGY"/>
</dbReference>
<dbReference type="SUPFAM" id="SSF53067">
    <property type="entry name" value="Actin-like ATPase domain"/>
    <property type="match status" value="2"/>
</dbReference>
<keyword evidence="2 6" id="KW-0808">Transferase</keyword>
<dbReference type="GO" id="GO:0004370">
    <property type="term" value="F:glycerol kinase activity"/>
    <property type="evidence" value="ECO:0007669"/>
    <property type="project" value="UniProtKB-EC"/>
</dbReference>
<evidence type="ECO:0000259" key="4">
    <source>
        <dbReference type="Pfam" id="PF00370"/>
    </source>
</evidence>
<organism evidence="6 7">
    <name type="scientific">Anaerotruncus colihominis</name>
    <dbReference type="NCBI Taxonomy" id="169435"/>
    <lineage>
        <taxon>Bacteria</taxon>
        <taxon>Bacillati</taxon>
        <taxon>Bacillota</taxon>
        <taxon>Clostridia</taxon>
        <taxon>Eubacteriales</taxon>
        <taxon>Oscillospiraceae</taxon>
        <taxon>Anaerotruncus</taxon>
    </lineage>
</organism>
<accession>A0A174MW86</accession>
<reference evidence="6 7" key="1">
    <citation type="submission" date="2015-09" db="EMBL/GenBank/DDBJ databases">
        <authorList>
            <consortium name="Pathogen Informatics"/>
        </authorList>
    </citation>
    <scope>NUCLEOTIDE SEQUENCE [LARGE SCALE GENOMIC DNA]</scope>
    <source>
        <strain evidence="6 7">2789STDY5834939</strain>
    </source>
</reference>
<dbReference type="AlphaFoldDB" id="A0A174MW86"/>
<dbReference type="PANTHER" id="PTHR43095">
    <property type="entry name" value="SUGAR KINASE"/>
    <property type="match status" value="1"/>
</dbReference>
<protein>
    <submittedName>
        <fullName evidence="6">Glycerol kinase</fullName>
        <ecNumber evidence="6">2.7.1.30</ecNumber>
    </submittedName>
</protein>
<dbReference type="Proteomes" id="UP000095765">
    <property type="component" value="Unassembled WGS sequence"/>
</dbReference>
<feature type="domain" description="Carbohydrate kinase FGGY C-terminal" evidence="5">
    <location>
        <begin position="254"/>
        <end position="433"/>
    </location>
</feature>
<dbReference type="GO" id="GO:0005975">
    <property type="term" value="P:carbohydrate metabolic process"/>
    <property type="evidence" value="ECO:0007669"/>
    <property type="project" value="InterPro"/>
</dbReference>
<dbReference type="InterPro" id="IPR050406">
    <property type="entry name" value="FGGY_Carb_Kinase"/>
</dbReference>
<dbReference type="RefSeq" id="WP_055244157.1">
    <property type="nucleotide sequence ID" value="NZ_CZBE01000004.1"/>
</dbReference>
<feature type="domain" description="Carbohydrate kinase FGGY N-terminal" evidence="4">
    <location>
        <begin position="3"/>
        <end position="244"/>
    </location>
</feature>
<dbReference type="InterPro" id="IPR043129">
    <property type="entry name" value="ATPase_NBD"/>
</dbReference>
<dbReference type="PIRSF" id="PIRSF000538">
    <property type="entry name" value="GlpK"/>
    <property type="match status" value="1"/>
</dbReference>